<dbReference type="RefSeq" id="WP_377213498.1">
    <property type="nucleotide sequence ID" value="NZ_JBHTJV010000025.1"/>
</dbReference>
<sequence length="210" mass="23515">MKTAIDADDRFNAAFRSCPAEQFGENSSFFYRWAIFTAPSWATCLDNPMACLNACKSGSERACFRAARWVERFFKETHNVEARKIYAFGCTVGSRGSCLNRGGGLRNSYLEEDTFQNDDEDQRAACEYSLFKHACSKDGKAASTGWGCAMLGQATELGQGTEFDLVEAERLYRKGMAASCVRQQDETSEDRTLKPACAFAERRLKFIRGQ</sequence>
<evidence type="ECO:0000313" key="1">
    <source>
        <dbReference type="EMBL" id="MFD0917641.1"/>
    </source>
</evidence>
<accession>A0ABW3FGL7</accession>
<evidence type="ECO:0008006" key="3">
    <source>
        <dbReference type="Google" id="ProtNLM"/>
    </source>
</evidence>
<reference evidence="2" key="1">
    <citation type="journal article" date="2019" name="Int. J. Syst. Evol. Microbiol.">
        <title>The Global Catalogue of Microorganisms (GCM) 10K type strain sequencing project: providing services to taxonomists for standard genome sequencing and annotation.</title>
        <authorList>
            <consortium name="The Broad Institute Genomics Platform"/>
            <consortium name="The Broad Institute Genome Sequencing Center for Infectious Disease"/>
            <person name="Wu L."/>
            <person name="Ma J."/>
        </authorList>
    </citation>
    <scope>NUCLEOTIDE SEQUENCE [LARGE SCALE GENOMIC DNA]</scope>
    <source>
        <strain evidence="2">CCUG 60023</strain>
    </source>
</reference>
<proteinExistence type="predicted"/>
<evidence type="ECO:0000313" key="2">
    <source>
        <dbReference type="Proteomes" id="UP001597101"/>
    </source>
</evidence>
<dbReference type="InterPro" id="IPR011990">
    <property type="entry name" value="TPR-like_helical_dom_sf"/>
</dbReference>
<keyword evidence="2" id="KW-1185">Reference proteome</keyword>
<dbReference type="EMBL" id="JBHTJV010000025">
    <property type="protein sequence ID" value="MFD0917641.1"/>
    <property type="molecule type" value="Genomic_DNA"/>
</dbReference>
<gene>
    <name evidence="1" type="ORF">ACFQ14_14645</name>
</gene>
<comment type="caution">
    <text evidence="1">The sequence shown here is derived from an EMBL/GenBank/DDBJ whole genome shotgun (WGS) entry which is preliminary data.</text>
</comment>
<protein>
    <recommendedName>
        <fullName evidence="3">Beta-lactamase</fullName>
    </recommendedName>
</protein>
<dbReference type="Proteomes" id="UP001597101">
    <property type="component" value="Unassembled WGS sequence"/>
</dbReference>
<organism evidence="1 2">
    <name type="scientific">Pseudahrensia aquimaris</name>
    <dbReference type="NCBI Taxonomy" id="744461"/>
    <lineage>
        <taxon>Bacteria</taxon>
        <taxon>Pseudomonadati</taxon>
        <taxon>Pseudomonadota</taxon>
        <taxon>Alphaproteobacteria</taxon>
        <taxon>Hyphomicrobiales</taxon>
        <taxon>Ahrensiaceae</taxon>
        <taxon>Pseudahrensia</taxon>
    </lineage>
</organism>
<name>A0ABW3FGL7_9HYPH</name>
<dbReference type="Gene3D" id="1.25.40.10">
    <property type="entry name" value="Tetratricopeptide repeat domain"/>
    <property type="match status" value="1"/>
</dbReference>